<evidence type="ECO:0000256" key="3">
    <source>
        <dbReference type="ARBA" id="ARBA00022500"/>
    </source>
</evidence>
<keyword evidence="3" id="KW-0145">Chemotaxis</keyword>
<proteinExistence type="predicted"/>
<dbReference type="CDD" id="cd18773">
    <property type="entry name" value="PDC1_HK_sensor"/>
    <property type="match status" value="1"/>
</dbReference>
<keyword evidence="2" id="KW-1003">Cell membrane</keyword>
<keyword evidence="7 8" id="KW-0807">Transducer</keyword>
<dbReference type="EMBL" id="NGKB01000005">
    <property type="protein sequence ID" value="RSU15347.1"/>
    <property type="molecule type" value="Genomic_DNA"/>
</dbReference>
<evidence type="ECO:0000259" key="10">
    <source>
        <dbReference type="PROSITE" id="PS50111"/>
    </source>
</evidence>
<dbReference type="InterPro" id="IPR004089">
    <property type="entry name" value="MCPsignal_dom"/>
</dbReference>
<sequence length="686" mass="74772">MKKKGANKKKSLGPLIISFIIGIGLIPVIIVLFLNINVMTTLIDNRIALEEKNGTRRIADRIEATRLGVESALKALADEPEIKLMKDAYDSREIARRSLRLVNDSDESFEQIYYAPIGKTIVSSKGRDAKFNEYEKRPWYVNALENPNKLVWSDPDPDIKTGKVTMTVSTVITSENRPAGVLAVDINLSQIAQVVRDSKIGDTGYMMLTTKDGVVLGSGIKANEGKDISDTDFFKNKASTEGVIKNIDETAYSMTTKNGLVLFSGVEKNELAKERNSLFKVSGLVILIWGVLALVLALVITKTIINAAKLLVKSFKKASEGDLTSKITNIRNIDDKKTRKFVVLDKVLGDGTIKEDGNEVDQIATAFNDMLTGFANLVEGIQLESNEISEMAASLSDISKQTTSSTEEVSETITGIAQATSSQAVDAEKTVDEMNQLASVIDSIHKSALDMNDNTDQAAVVNKENSELMVKVSDNWEIERTKLGELVISMGSMNNDIQNINKIIQVITDISSQTNLLALNASIEAARAGEAGKGFAVVAEEVRKLAEQSSKSTKDIEKIVLEIQQKSDDMVSQVKNSYDGGVKQTEVINLAITSAEEVTNQFEILAGRIRSIDALSKRVKGQKDSVLLSVENISASTEENSAGTEEVSANAEEILATMEEFTNNIGSLEQIAEILEIQANGFIIKK</sequence>
<evidence type="ECO:0000256" key="5">
    <source>
        <dbReference type="ARBA" id="ARBA00022989"/>
    </source>
</evidence>
<feature type="transmembrane region" description="Helical" evidence="9">
    <location>
        <begin position="12"/>
        <end position="34"/>
    </location>
</feature>
<feature type="transmembrane region" description="Helical" evidence="9">
    <location>
        <begin position="278"/>
        <end position="300"/>
    </location>
</feature>
<evidence type="ECO:0000256" key="9">
    <source>
        <dbReference type="SAM" id="Phobius"/>
    </source>
</evidence>
<dbReference type="RefSeq" id="WP_126793135.1">
    <property type="nucleotide sequence ID" value="NZ_CP060720.1"/>
</dbReference>
<evidence type="ECO:0000256" key="1">
    <source>
        <dbReference type="ARBA" id="ARBA00004651"/>
    </source>
</evidence>
<dbReference type="Pfam" id="PF02743">
    <property type="entry name" value="dCache_1"/>
    <property type="match status" value="1"/>
</dbReference>
<dbReference type="SUPFAM" id="SSF103190">
    <property type="entry name" value="Sensory domain-like"/>
    <property type="match status" value="1"/>
</dbReference>
<feature type="domain" description="Methyl-accepting transducer" evidence="10">
    <location>
        <begin position="398"/>
        <end position="655"/>
    </location>
</feature>
<dbReference type="PROSITE" id="PS50111">
    <property type="entry name" value="CHEMOTAXIS_TRANSDUC_2"/>
    <property type="match status" value="1"/>
</dbReference>
<dbReference type="SUPFAM" id="SSF58104">
    <property type="entry name" value="Methyl-accepting chemotaxis protein (MCP) signaling domain"/>
    <property type="match status" value="1"/>
</dbReference>
<dbReference type="Gene3D" id="6.10.340.10">
    <property type="match status" value="1"/>
</dbReference>
<comment type="subcellular location">
    <subcellularLocation>
        <location evidence="1">Cell membrane</location>
        <topology evidence="1">Multi-pass membrane protein</topology>
    </subcellularLocation>
</comment>
<evidence type="ECO:0000256" key="7">
    <source>
        <dbReference type="ARBA" id="ARBA00023224"/>
    </source>
</evidence>
<dbReference type="Gene3D" id="3.30.450.20">
    <property type="entry name" value="PAS domain"/>
    <property type="match status" value="2"/>
</dbReference>
<dbReference type="InterPro" id="IPR029151">
    <property type="entry name" value="Sensor-like_sf"/>
</dbReference>
<dbReference type="AlphaFoldDB" id="A0A430B4U4"/>
<organism evidence="11 12">
    <name type="scientific">Vagococcus carniphilus</name>
    <dbReference type="NCBI Taxonomy" id="218144"/>
    <lineage>
        <taxon>Bacteria</taxon>
        <taxon>Bacillati</taxon>
        <taxon>Bacillota</taxon>
        <taxon>Bacilli</taxon>
        <taxon>Lactobacillales</taxon>
        <taxon>Enterococcaceae</taxon>
        <taxon>Vagococcus</taxon>
    </lineage>
</organism>
<keyword evidence="5 9" id="KW-1133">Transmembrane helix</keyword>
<dbReference type="OrthoDB" id="9760371at2"/>
<dbReference type="InterPro" id="IPR033479">
    <property type="entry name" value="dCache_1"/>
</dbReference>
<evidence type="ECO:0000313" key="12">
    <source>
        <dbReference type="Proteomes" id="UP000288028"/>
    </source>
</evidence>
<evidence type="ECO:0000256" key="4">
    <source>
        <dbReference type="ARBA" id="ARBA00022692"/>
    </source>
</evidence>
<dbReference type="PANTHER" id="PTHR32089:SF112">
    <property type="entry name" value="LYSOZYME-LIKE PROTEIN-RELATED"/>
    <property type="match status" value="1"/>
</dbReference>
<dbReference type="PANTHER" id="PTHR32089">
    <property type="entry name" value="METHYL-ACCEPTING CHEMOTAXIS PROTEIN MCPB"/>
    <property type="match status" value="1"/>
</dbReference>
<name>A0A430B4U4_9ENTE</name>
<dbReference type="Gene3D" id="1.10.287.950">
    <property type="entry name" value="Methyl-accepting chemotaxis protein"/>
    <property type="match status" value="1"/>
</dbReference>
<reference evidence="11 12" key="1">
    <citation type="submission" date="2017-05" db="EMBL/GenBank/DDBJ databases">
        <title>Vagococcus spp. assemblies.</title>
        <authorList>
            <person name="Gulvik C.A."/>
        </authorList>
    </citation>
    <scope>NUCLEOTIDE SEQUENCE [LARGE SCALE GENOMIC DNA]</scope>
    <source>
        <strain evidence="11 12">SS1714</strain>
    </source>
</reference>
<dbReference type="GO" id="GO:0005886">
    <property type="term" value="C:plasma membrane"/>
    <property type="evidence" value="ECO:0007669"/>
    <property type="project" value="UniProtKB-SubCell"/>
</dbReference>
<keyword evidence="4 9" id="KW-0812">Transmembrane</keyword>
<evidence type="ECO:0000256" key="2">
    <source>
        <dbReference type="ARBA" id="ARBA00022475"/>
    </source>
</evidence>
<keyword evidence="12" id="KW-1185">Reference proteome</keyword>
<dbReference type="Pfam" id="PF00015">
    <property type="entry name" value="MCPsignal"/>
    <property type="match status" value="1"/>
</dbReference>
<dbReference type="GO" id="GO:0006935">
    <property type="term" value="P:chemotaxis"/>
    <property type="evidence" value="ECO:0007669"/>
    <property type="project" value="UniProtKB-KW"/>
</dbReference>
<accession>A0A430B4U4</accession>
<keyword evidence="6 9" id="KW-0472">Membrane</keyword>
<dbReference type="GO" id="GO:0007165">
    <property type="term" value="P:signal transduction"/>
    <property type="evidence" value="ECO:0007669"/>
    <property type="project" value="UniProtKB-KW"/>
</dbReference>
<comment type="caution">
    <text evidence="11">The sequence shown here is derived from an EMBL/GenBank/DDBJ whole genome shotgun (WGS) entry which is preliminary data.</text>
</comment>
<evidence type="ECO:0000313" key="11">
    <source>
        <dbReference type="EMBL" id="RSU15347.1"/>
    </source>
</evidence>
<gene>
    <name evidence="11" type="ORF">CBF28_06375</name>
</gene>
<evidence type="ECO:0000256" key="6">
    <source>
        <dbReference type="ARBA" id="ARBA00023136"/>
    </source>
</evidence>
<dbReference type="SMART" id="SM00283">
    <property type="entry name" value="MA"/>
    <property type="match status" value="1"/>
</dbReference>
<dbReference type="Proteomes" id="UP000288028">
    <property type="component" value="Unassembled WGS sequence"/>
</dbReference>
<protein>
    <recommendedName>
        <fullName evidence="10">Methyl-accepting transducer domain-containing protein</fullName>
    </recommendedName>
</protein>
<dbReference type="GeneID" id="95580675"/>
<evidence type="ECO:0000256" key="8">
    <source>
        <dbReference type="PROSITE-ProRule" id="PRU00284"/>
    </source>
</evidence>